<dbReference type="EMBL" id="BAABHM010000030">
    <property type="protein sequence ID" value="GAA4718899.1"/>
    <property type="molecule type" value="Genomic_DNA"/>
</dbReference>
<dbReference type="Pfam" id="PF00403">
    <property type="entry name" value="HMA"/>
    <property type="match status" value="1"/>
</dbReference>
<dbReference type="SUPFAM" id="SSF55008">
    <property type="entry name" value="HMA, heavy metal-associated domain"/>
    <property type="match status" value="1"/>
</dbReference>
<reference evidence="3" key="1">
    <citation type="journal article" date="2019" name="Int. J. Syst. Evol. Microbiol.">
        <title>The Global Catalogue of Microorganisms (GCM) 10K type strain sequencing project: providing services to taxonomists for standard genome sequencing and annotation.</title>
        <authorList>
            <consortium name="The Broad Institute Genomics Platform"/>
            <consortium name="The Broad Institute Genome Sequencing Center for Infectious Disease"/>
            <person name="Wu L."/>
            <person name="Ma J."/>
        </authorList>
    </citation>
    <scope>NUCLEOTIDE SEQUENCE [LARGE SCALE GENOMIC DNA]</scope>
    <source>
        <strain evidence="3">JCM 17975</strain>
    </source>
</reference>
<dbReference type="CDD" id="cd00371">
    <property type="entry name" value="HMA"/>
    <property type="match status" value="1"/>
</dbReference>
<evidence type="ECO:0000259" key="1">
    <source>
        <dbReference type="PROSITE" id="PS50846"/>
    </source>
</evidence>
<dbReference type="InterPro" id="IPR006121">
    <property type="entry name" value="HMA_dom"/>
</dbReference>
<dbReference type="InterPro" id="IPR036163">
    <property type="entry name" value="HMA_dom_sf"/>
</dbReference>
<comment type="caution">
    <text evidence="2">The sequence shown here is derived from an EMBL/GenBank/DDBJ whole genome shotgun (WGS) entry which is preliminary data.</text>
</comment>
<proteinExistence type="predicted"/>
<dbReference type="Gene3D" id="3.30.70.100">
    <property type="match status" value="1"/>
</dbReference>
<dbReference type="Proteomes" id="UP001500843">
    <property type="component" value="Unassembled WGS sequence"/>
</dbReference>
<keyword evidence="3" id="KW-1185">Reference proteome</keyword>
<name>A0ABP8Y0T3_9MICO</name>
<accession>A0ABP8Y0T3</accession>
<dbReference type="RefSeq" id="WP_253877702.1">
    <property type="nucleotide sequence ID" value="NZ_BAABHM010000030.1"/>
</dbReference>
<sequence length="71" mass="7210">MSQTTTTYAVAGMTCGHCEMSVTEEVTQVPGVDGVKVSASTGRLEVTSSAPVDDSNVLAAVAEAGYSAQRV</sequence>
<protein>
    <submittedName>
        <fullName evidence="2">Heavy-metal-associated domain-containing protein</fullName>
    </submittedName>
</protein>
<feature type="domain" description="HMA" evidence="1">
    <location>
        <begin position="4"/>
        <end position="69"/>
    </location>
</feature>
<evidence type="ECO:0000313" key="2">
    <source>
        <dbReference type="EMBL" id="GAA4718899.1"/>
    </source>
</evidence>
<gene>
    <name evidence="2" type="ORF">GCM10023198_48220</name>
</gene>
<dbReference type="PROSITE" id="PS50846">
    <property type="entry name" value="HMA_2"/>
    <property type="match status" value="1"/>
</dbReference>
<evidence type="ECO:0000313" key="3">
    <source>
        <dbReference type="Proteomes" id="UP001500843"/>
    </source>
</evidence>
<organism evidence="2 3">
    <name type="scientific">Promicromonospora umidemergens</name>
    <dbReference type="NCBI Taxonomy" id="629679"/>
    <lineage>
        <taxon>Bacteria</taxon>
        <taxon>Bacillati</taxon>
        <taxon>Actinomycetota</taxon>
        <taxon>Actinomycetes</taxon>
        <taxon>Micrococcales</taxon>
        <taxon>Promicromonosporaceae</taxon>
        <taxon>Promicromonospora</taxon>
    </lineage>
</organism>